<dbReference type="AlphaFoldDB" id="A0A9P4LVT0"/>
<keyword evidence="2" id="KW-1185">Reference proteome</keyword>
<evidence type="ECO:0000313" key="1">
    <source>
        <dbReference type="EMBL" id="KAF2084391.1"/>
    </source>
</evidence>
<accession>A0A9P4LVT0</accession>
<dbReference type="EMBL" id="ML978742">
    <property type="protein sequence ID" value="KAF2084391.1"/>
    <property type="molecule type" value="Genomic_DNA"/>
</dbReference>
<comment type="caution">
    <text evidence="1">The sequence shown here is derived from an EMBL/GenBank/DDBJ whole genome shotgun (WGS) entry which is preliminary data.</text>
</comment>
<dbReference type="Proteomes" id="UP000799776">
    <property type="component" value="Unassembled WGS sequence"/>
</dbReference>
<sequence>MADYDTVADGILEDYDITDTVADDNLKDYGTTADTFADDILTDYITTDIDPVLTAFDSTSITEDEMATKTAIGDSDFENAYLKPRNLEYYENPPENRTIRAQLELNKLPSPISKQYTTDGYVQNVRVTDFYKDTPGLENSTIWVEPTAKLVELAGEE</sequence>
<organism evidence="1 2">
    <name type="scientific">Saccharata proteae CBS 121410</name>
    <dbReference type="NCBI Taxonomy" id="1314787"/>
    <lineage>
        <taxon>Eukaryota</taxon>
        <taxon>Fungi</taxon>
        <taxon>Dikarya</taxon>
        <taxon>Ascomycota</taxon>
        <taxon>Pezizomycotina</taxon>
        <taxon>Dothideomycetes</taxon>
        <taxon>Dothideomycetes incertae sedis</taxon>
        <taxon>Botryosphaeriales</taxon>
        <taxon>Saccharataceae</taxon>
        <taxon>Saccharata</taxon>
    </lineage>
</organism>
<proteinExistence type="predicted"/>
<name>A0A9P4LVT0_9PEZI</name>
<reference evidence="1" key="1">
    <citation type="journal article" date="2020" name="Stud. Mycol.">
        <title>101 Dothideomycetes genomes: a test case for predicting lifestyles and emergence of pathogens.</title>
        <authorList>
            <person name="Haridas S."/>
            <person name="Albert R."/>
            <person name="Binder M."/>
            <person name="Bloem J."/>
            <person name="Labutti K."/>
            <person name="Salamov A."/>
            <person name="Andreopoulos B."/>
            <person name="Baker S."/>
            <person name="Barry K."/>
            <person name="Bills G."/>
            <person name="Bluhm B."/>
            <person name="Cannon C."/>
            <person name="Castanera R."/>
            <person name="Culley D."/>
            <person name="Daum C."/>
            <person name="Ezra D."/>
            <person name="Gonzalez J."/>
            <person name="Henrissat B."/>
            <person name="Kuo A."/>
            <person name="Liang C."/>
            <person name="Lipzen A."/>
            <person name="Lutzoni F."/>
            <person name="Magnuson J."/>
            <person name="Mondo S."/>
            <person name="Nolan M."/>
            <person name="Ohm R."/>
            <person name="Pangilinan J."/>
            <person name="Park H.-J."/>
            <person name="Ramirez L."/>
            <person name="Alfaro M."/>
            <person name="Sun H."/>
            <person name="Tritt A."/>
            <person name="Yoshinaga Y."/>
            <person name="Zwiers L.-H."/>
            <person name="Turgeon B."/>
            <person name="Goodwin S."/>
            <person name="Spatafora J."/>
            <person name="Crous P."/>
            <person name="Grigoriev I."/>
        </authorList>
    </citation>
    <scope>NUCLEOTIDE SEQUENCE</scope>
    <source>
        <strain evidence="1">CBS 121410</strain>
    </source>
</reference>
<evidence type="ECO:0000313" key="2">
    <source>
        <dbReference type="Proteomes" id="UP000799776"/>
    </source>
</evidence>
<gene>
    <name evidence="1" type="ORF">K490DRAFT_59671</name>
</gene>
<protein>
    <submittedName>
        <fullName evidence="1">Uncharacterized protein</fullName>
    </submittedName>
</protein>